<dbReference type="RefSeq" id="WP_168116108.1">
    <property type="nucleotide sequence ID" value="NZ_BOON01000032.1"/>
</dbReference>
<keyword evidence="3" id="KW-1185">Reference proteome</keyword>
<evidence type="ECO:0000256" key="1">
    <source>
        <dbReference type="SAM" id="MobiDB-lite"/>
    </source>
</evidence>
<comment type="caution">
    <text evidence="2">The sequence shown here is derived from an EMBL/GenBank/DDBJ whole genome shotgun (WGS) entry which is preliminary data.</text>
</comment>
<evidence type="ECO:0000313" key="2">
    <source>
        <dbReference type="EMBL" id="GII23960.1"/>
    </source>
</evidence>
<sequence length="435" mass="46547">MTSVRPGRAAGTAPPAAARRMSARDRGWLSVDNLRTIGPLHGVTAEGLRAALVRLHEAHPTHQAVCRMDREAARWIPLSRSGFAAFSRSLAVRVDGTGTVHPADAVTRWLVDEPLGDRPLLLAVGGGYVGAKMSHALGDGRIVNTLFPELMRAAARGRAPRLPFPTPVRLPVVRAALHHFGRNPSRLLSAAKILRPPASPADADAGTEAPAPWRPDIAYGTARSATAPARARTWRDRHAPGVSAAAVLFAGASAALIHCGLTPKWPGLVVLFDARRYLPAGSTVDGNFAWGQYLLPADLTDPRAVHESLAEEFASGRPLAMLALRTARLALSRTRHEPPALRPVAADPRPELTLTHIGRISEYVDLPWAGPPEEWRNMSVPTTGGPEALTMSFSELGGALYMNVSFDRAVFDPAPVRRAIDLICEDPVGLINTPA</sequence>
<organism evidence="2 3">
    <name type="scientific">Planosporangium mesophilum</name>
    <dbReference type="NCBI Taxonomy" id="689768"/>
    <lineage>
        <taxon>Bacteria</taxon>
        <taxon>Bacillati</taxon>
        <taxon>Actinomycetota</taxon>
        <taxon>Actinomycetes</taxon>
        <taxon>Micromonosporales</taxon>
        <taxon>Micromonosporaceae</taxon>
        <taxon>Planosporangium</taxon>
    </lineage>
</organism>
<name>A0A8J3X119_9ACTN</name>
<dbReference type="AlphaFoldDB" id="A0A8J3X119"/>
<protein>
    <submittedName>
        <fullName evidence="2">Uncharacterized protein</fullName>
    </submittedName>
</protein>
<dbReference type="EMBL" id="BOON01000032">
    <property type="protein sequence ID" value="GII23960.1"/>
    <property type="molecule type" value="Genomic_DNA"/>
</dbReference>
<accession>A0A8J3X119</accession>
<gene>
    <name evidence="2" type="ORF">Pme01_35570</name>
</gene>
<evidence type="ECO:0000313" key="3">
    <source>
        <dbReference type="Proteomes" id="UP000599074"/>
    </source>
</evidence>
<feature type="compositionally biased region" description="Low complexity" evidence="1">
    <location>
        <begin position="1"/>
        <end position="20"/>
    </location>
</feature>
<dbReference type="Proteomes" id="UP000599074">
    <property type="component" value="Unassembled WGS sequence"/>
</dbReference>
<proteinExistence type="predicted"/>
<feature type="region of interest" description="Disordered" evidence="1">
    <location>
        <begin position="1"/>
        <end position="22"/>
    </location>
</feature>
<reference evidence="2" key="1">
    <citation type="submission" date="2021-01" db="EMBL/GenBank/DDBJ databases">
        <title>Whole genome shotgun sequence of Planosporangium mesophilum NBRC 109066.</title>
        <authorList>
            <person name="Komaki H."/>
            <person name="Tamura T."/>
        </authorList>
    </citation>
    <scope>NUCLEOTIDE SEQUENCE</scope>
    <source>
        <strain evidence="2">NBRC 109066</strain>
    </source>
</reference>